<dbReference type="InterPro" id="IPR011539">
    <property type="entry name" value="RHD_DNA_bind_dom"/>
</dbReference>
<dbReference type="PROSITE" id="PS50254">
    <property type="entry name" value="REL_2"/>
    <property type="match status" value="1"/>
</dbReference>
<keyword evidence="2" id="KW-1185">Reference proteome</keyword>
<proteinExistence type="predicted"/>
<dbReference type="Gene3D" id="2.60.40.340">
    <property type="entry name" value="Rel homology domain (RHD), DNA-binding domain"/>
    <property type="match status" value="1"/>
</dbReference>
<dbReference type="GO" id="GO:0003700">
    <property type="term" value="F:DNA-binding transcription factor activity"/>
    <property type="evidence" value="ECO:0007669"/>
    <property type="project" value="InterPro"/>
</dbReference>
<evidence type="ECO:0000313" key="2">
    <source>
        <dbReference type="Proteomes" id="UP000095280"/>
    </source>
</evidence>
<dbReference type="Proteomes" id="UP000095280">
    <property type="component" value="Unplaced"/>
</dbReference>
<feature type="domain" description="RHD" evidence="1">
    <location>
        <begin position="36"/>
        <end position="224"/>
    </location>
</feature>
<dbReference type="InterPro" id="IPR008967">
    <property type="entry name" value="p53-like_TF_DNA-bd_sf"/>
</dbReference>
<dbReference type="SUPFAM" id="SSF49417">
    <property type="entry name" value="p53-like transcription factors"/>
    <property type="match status" value="1"/>
</dbReference>
<evidence type="ECO:0000259" key="1">
    <source>
        <dbReference type="PROSITE" id="PS50254"/>
    </source>
</evidence>
<reference evidence="3" key="1">
    <citation type="submission" date="2016-11" db="UniProtKB">
        <authorList>
            <consortium name="WormBaseParasite"/>
        </authorList>
    </citation>
    <scope>IDENTIFICATION</scope>
</reference>
<accession>A0A1I8HMB4</accession>
<protein>
    <submittedName>
        <fullName evidence="3">RHD domain-containing protein</fullName>
    </submittedName>
</protein>
<dbReference type="WBParaSite" id="maker-uti_cns_0007046-snap-gene-0.3-mRNA-1">
    <property type="protein sequence ID" value="maker-uti_cns_0007046-snap-gene-0.3-mRNA-1"/>
    <property type="gene ID" value="maker-uti_cns_0007046-snap-gene-0.3"/>
</dbReference>
<dbReference type="GO" id="GO:0003677">
    <property type="term" value="F:DNA binding"/>
    <property type="evidence" value="ECO:0007669"/>
    <property type="project" value="InterPro"/>
</dbReference>
<name>A0A1I8HMB4_9PLAT</name>
<dbReference type="InterPro" id="IPR037059">
    <property type="entry name" value="RHD_DNA_bind_dom_sf"/>
</dbReference>
<organism evidence="2 3">
    <name type="scientific">Macrostomum lignano</name>
    <dbReference type="NCBI Taxonomy" id="282301"/>
    <lineage>
        <taxon>Eukaryota</taxon>
        <taxon>Metazoa</taxon>
        <taxon>Spiralia</taxon>
        <taxon>Lophotrochozoa</taxon>
        <taxon>Platyhelminthes</taxon>
        <taxon>Rhabditophora</taxon>
        <taxon>Macrostomorpha</taxon>
        <taxon>Macrostomida</taxon>
        <taxon>Macrostomidae</taxon>
        <taxon>Macrostomum</taxon>
    </lineage>
</organism>
<dbReference type="Pfam" id="PF00554">
    <property type="entry name" value="RHD_DNA_bind"/>
    <property type="match status" value="1"/>
</dbReference>
<dbReference type="AlphaFoldDB" id="A0A1I8HMB4"/>
<evidence type="ECO:0000313" key="3">
    <source>
        <dbReference type="WBParaSite" id="maker-uti_cns_0007046-snap-gene-0.3-mRNA-1"/>
    </source>
</evidence>
<sequence>FTYQDNPQEPNQAAANGNDLLEQIMIQAGLPPQPLLQPPTLSIAIQPAEFHQFRYKKDVTDNRLGGILKGRHSGPQGESYTRLKVAGISEELHSVCVRGCTVTPELEPHPFLLHGDDCQNGAIRLRQQVTQRHVNSGEMEISLERLSIVSVRNDDVAEELNSRAVNGFNPDLRHLQQQQQQQQKKKFWGELCLCFQLFYSFNGDEWIPGNIVITEVIRNKKANISIDRVFPADLSLHGGQRVFIYFTKPLSDQSPDSYEIVISPHGNQDRSCELRLKPIEVKPNIIELETQCEQQLRNHLTRGAPHERVNANLRVTCCSTGQQSKESPLIFSDSCATCGQRMRAEVRPLQPPPSKQQRLERANFAVQQDADFSLPKLDIGQLFQEVLLDAS</sequence>